<proteinExistence type="predicted"/>
<accession>A0A139H5X9</accession>
<feature type="region of interest" description="Disordered" evidence="2">
    <location>
        <begin position="310"/>
        <end position="403"/>
    </location>
</feature>
<evidence type="ECO:0000313" key="3">
    <source>
        <dbReference type="EMBL" id="KXS97779.1"/>
    </source>
</evidence>
<gene>
    <name evidence="3" type="ORF">AC578_4356</name>
</gene>
<evidence type="ECO:0000313" key="4">
    <source>
        <dbReference type="Proteomes" id="UP000070133"/>
    </source>
</evidence>
<dbReference type="AlphaFoldDB" id="A0A139H5X9"/>
<sequence>MARLRTDLTATTKPTSIAPRIVRAIRDQSGALPLFRQHWWDKARDTFRKQSEEGRKQEDEQSGSDSEEENDECAARKPPTPTASTLISIHAKVIATLPEDVIESLTDAFAATLSYQNRKAARSLARSTFWDWDLLAVFAIFGAEACTRRFLDTVKELSGVWDTRDAAWAALLEASTLRKRDARNGTRAQSVEWMVQDATLAKRNGAARSKSPTTTSTSSENADEDGDDERRDVNADEDGDEERENADEGDNHNDNDEGNETRQQDEGDGSEEEIEGGRGKEQEGQDDDDDSEHDMTFGTSFMFMNDSLDDDGAFMPVEDMEGGLGNGDDAASRSLPLPAGEFPAADFPFRLGSDSNHEPIRNNTTTQQRLPTDIHSDLTNRDMSKRSASAASHTGGPSQQRRRMATTTLFPNVPVLDVSRVQLDHGAQLERWLALFRDTTTFTLPRLPVEDSDPFWDSITPPARYCILVPSPSPDASAAQPETAHTRLAAVALVTLRRDAAAAAAPNNPTRSRVRAFVATDAETPDHNELLRGVTDFARKASTRADSNSSISNEVQDDEEDGLITMMDNLPRIAPDAYSSALVAMATFYCAGHAPRDLTQACLDPTLWALMLRFAEDDHDAADSLTLPSAYAFCQTSSESFIPEPSAWRQTDYLATMQQGRARVRHICSTLGLALSRIGNLYSTCAAILSSLSQHLETTSAGAQPGAAEISEDDLAADIATAEQVIDHLQQRITDDHARPNQRSVQASRRALEAQQGILSNKQQQLELLRSRQAQNQRLQRCKDMLTRLLGHLALRQYEYAGEKKHLEKGLE</sequence>
<evidence type="ECO:0000256" key="1">
    <source>
        <dbReference type="SAM" id="Coils"/>
    </source>
</evidence>
<feature type="region of interest" description="Disordered" evidence="2">
    <location>
        <begin position="48"/>
        <end position="82"/>
    </location>
</feature>
<keyword evidence="4" id="KW-1185">Reference proteome</keyword>
<feature type="compositionally biased region" description="Basic and acidic residues" evidence="2">
    <location>
        <begin position="48"/>
        <end position="59"/>
    </location>
</feature>
<feature type="compositionally biased region" description="Basic and acidic residues" evidence="2">
    <location>
        <begin position="372"/>
        <end position="385"/>
    </location>
</feature>
<dbReference type="Proteomes" id="UP000070133">
    <property type="component" value="Unassembled WGS sequence"/>
</dbReference>
<keyword evidence="1" id="KW-0175">Coiled coil</keyword>
<evidence type="ECO:0000256" key="2">
    <source>
        <dbReference type="SAM" id="MobiDB-lite"/>
    </source>
</evidence>
<reference evidence="3 4" key="1">
    <citation type="submission" date="2015-07" db="EMBL/GenBank/DDBJ databases">
        <title>Comparative genomics of the Sigatoka disease complex on banana suggests a link between parallel evolutionary changes in Pseudocercospora fijiensis and Pseudocercospora eumusae and increased virulence on the banana host.</title>
        <authorList>
            <person name="Chang T.-C."/>
            <person name="Salvucci A."/>
            <person name="Crous P.W."/>
            <person name="Stergiopoulos I."/>
        </authorList>
    </citation>
    <scope>NUCLEOTIDE SEQUENCE [LARGE SCALE GENOMIC DNA]</scope>
    <source>
        <strain evidence="3 4">CBS 114824</strain>
    </source>
</reference>
<feature type="compositionally biased region" description="Acidic residues" evidence="2">
    <location>
        <begin position="235"/>
        <end position="248"/>
    </location>
</feature>
<feature type="compositionally biased region" description="Acidic residues" evidence="2">
    <location>
        <begin position="60"/>
        <end position="72"/>
    </location>
</feature>
<dbReference type="EMBL" id="LFZN01000133">
    <property type="protein sequence ID" value="KXS97779.1"/>
    <property type="molecule type" value="Genomic_DNA"/>
</dbReference>
<dbReference type="OrthoDB" id="3650053at2759"/>
<feature type="compositionally biased region" description="Polar residues" evidence="2">
    <location>
        <begin position="361"/>
        <end position="370"/>
    </location>
</feature>
<feature type="coiled-coil region" evidence="1">
    <location>
        <begin position="712"/>
        <end position="772"/>
    </location>
</feature>
<name>A0A139H5X9_9PEZI</name>
<feature type="region of interest" description="Disordered" evidence="2">
    <location>
        <begin position="202"/>
        <end position="297"/>
    </location>
</feature>
<dbReference type="STRING" id="321146.A0A139H5X9"/>
<protein>
    <submittedName>
        <fullName evidence="3">Uncharacterized protein</fullName>
    </submittedName>
</protein>
<feature type="compositionally biased region" description="Basic and acidic residues" evidence="2">
    <location>
        <begin position="249"/>
        <end position="265"/>
    </location>
</feature>
<feature type="compositionally biased region" description="Low complexity" evidence="2">
    <location>
        <begin position="209"/>
        <end position="219"/>
    </location>
</feature>
<organism evidence="3 4">
    <name type="scientific">Pseudocercospora eumusae</name>
    <dbReference type="NCBI Taxonomy" id="321146"/>
    <lineage>
        <taxon>Eukaryota</taxon>
        <taxon>Fungi</taxon>
        <taxon>Dikarya</taxon>
        <taxon>Ascomycota</taxon>
        <taxon>Pezizomycotina</taxon>
        <taxon>Dothideomycetes</taxon>
        <taxon>Dothideomycetidae</taxon>
        <taxon>Mycosphaerellales</taxon>
        <taxon>Mycosphaerellaceae</taxon>
        <taxon>Pseudocercospora</taxon>
    </lineage>
</organism>
<feature type="compositionally biased region" description="Polar residues" evidence="2">
    <location>
        <begin position="386"/>
        <end position="403"/>
    </location>
</feature>
<comment type="caution">
    <text evidence="3">The sequence shown here is derived from an EMBL/GenBank/DDBJ whole genome shotgun (WGS) entry which is preliminary data.</text>
</comment>